<evidence type="ECO:0000256" key="4">
    <source>
        <dbReference type="ARBA" id="ARBA00022801"/>
    </source>
</evidence>
<protein>
    <recommendedName>
        <fullName evidence="2">NAD(+) diphosphatase</fullName>
        <ecNumber evidence="2">3.6.1.22</ecNumber>
    </recommendedName>
</protein>
<feature type="domain" description="Nudix hydrolase" evidence="7">
    <location>
        <begin position="170"/>
        <end position="295"/>
    </location>
</feature>
<sequence length="306" mass="33540">MSIVNFYAGSSLDRAAVKRRDAAWLAGRFAAAGTRLLPVWRGKHLVDGPREAPQPVWLDPAETWWREIAAEDPVFLGLEGETACFAVDLSPLEDPAGHPRLGGLGAFVDLRTLSPLIGERAGSLFAYARGLLLWHGRHRFCGVCGSATTVADGGHARHCTDPACATHHFPRTDPVVIMLITDGDRCILGRQPKFPPGFYSCLAGFVEPGEGVEEAVARESWEEAGVTITDVRYHSSQPWPFPGQLMLGFTARATSVAITTDPEEMEDVAWFERDWIKANRGSDAFRLPPRDAIARRLIDDWLDGPA</sequence>
<evidence type="ECO:0000256" key="2">
    <source>
        <dbReference type="ARBA" id="ARBA00012381"/>
    </source>
</evidence>
<comment type="caution">
    <text evidence="8">The sequence shown here is derived from an EMBL/GenBank/DDBJ whole genome shotgun (WGS) entry which is preliminary data.</text>
</comment>
<evidence type="ECO:0000256" key="3">
    <source>
        <dbReference type="ARBA" id="ARBA00022723"/>
    </source>
</evidence>
<evidence type="ECO:0000256" key="1">
    <source>
        <dbReference type="ARBA" id="ARBA00001946"/>
    </source>
</evidence>
<keyword evidence="4 8" id="KW-0378">Hydrolase</keyword>
<dbReference type="InterPro" id="IPR000086">
    <property type="entry name" value="NUDIX_hydrolase_dom"/>
</dbReference>
<dbReference type="Pfam" id="PF00293">
    <property type="entry name" value="NUDIX"/>
    <property type="match status" value="1"/>
</dbReference>
<dbReference type="InterPro" id="IPR049734">
    <property type="entry name" value="NudC-like_C"/>
</dbReference>
<keyword evidence="6" id="KW-0520">NAD</keyword>
<dbReference type="Pfam" id="PF09297">
    <property type="entry name" value="Zn_ribbon_NUD"/>
    <property type="match status" value="1"/>
</dbReference>
<keyword evidence="9" id="KW-1185">Reference proteome</keyword>
<dbReference type="CDD" id="cd03429">
    <property type="entry name" value="NUDIX_NADH_pyrophosphatase_Nudt13"/>
    <property type="match status" value="1"/>
</dbReference>
<evidence type="ECO:0000313" key="9">
    <source>
        <dbReference type="Proteomes" id="UP001596456"/>
    </source>
</evidence>
<dbReference type="PANTHER" id="PTHR42904">
    <property type="entry name" value="NUDIX HYDROLASE, NUDC SUBFAMILY"/>
    <property type="match status" value="1"/>
</dbReference>
<dbReference type="SUPFAM" id="SSF55811">
    <property type="entry name" value="Nudix"/>
    <property type="match status" value="1"/>
</dbReference>
<dbReference type="InterPro" id="IPR015375">
    <property type="entry name" value="NADH_PPase-like_N"/>
</dbReference>
<dbReference type="PANTHER" id="PTHR42904:SF8">
    <property type="entry name" value="NAD(+) DIPHOSPHATASE"/>
    <property type="match status" value="1"/>
</dbReference>
<reference evidence="9" key="1">
    <citation type="journal article" date="2019" name="Int. J. Syst. Evol. Microbiol.">
        <title>The Global Catalogue of Microorganisms (GCM) 10K type strain sequencing project: providing services to taxonomists for standard genome sequencing and annotation.</title>
        <authorList>
            <consortium name="The Broad Institute Genomics Platform"/>
            <consortium name="The Broad Institute Genome Sequencing Center for Infectious Disease"/>
            <person name="Wu L."/>
            <person name="Ma J."/>
        </authorList>
    </citation>
    <scope>NUCLEOTIDE SEQUENCE [LARGE SCALE GENOMIC DNA]</scope>
    <source>
        <strain evidence="9">CGMCC 1.16275</strain>
    </source>
</reference>
<proteinExistence type="predicted"/>
<evidence type="ECO:0000256" key="5">
    <source>
        <dbReference type="ARBA" id="ARBA00022842"/>
    </source>
</evidence>
<dbReference type="InterPro" id="IPR050241">
    <property type="entry name" value="NAD-cap_RNA_hydrolase_NudC"/>
</dbReference>
<dbReference type="Proteomes" id="UP001596456">
    <property type="component" value="Unassembled WGS sequence"/>
</dbReference>
<dbReference type="PROSITE" id="PS00893">
    <property type="entry name" value="NUDIX_BOX"/>
    <property type="match status" value="1"/>
</dbReference>
<dbReference type="InterPro" id="IPR015376">
    <property type="entry name" value="Znr_NADH_PPase"/>
</dbReference>
<comment type="cofactor">
    <cofactor evidence="1">
        <name>Mg(2+)</name>
        <dbReference type="ChEBI" id="CHEBI:18420"/>
    </cofactor>
</comment>
<dbReference type="Gene3D" id="3.90.79.20">
    <property type="match status" value="1"/>
</dbReference>
<accession>A0ABW2KX38</accession>
<organism evidence="8 9">
    <name type="scientific">Rhodocista pekingensis</name>
    <dbReference type="NCBI Taxonomy" id="201185"/>
    <lineage>
        <taxon>Bacteria</taxon>
        <taxon>Pseudomonadati</taxon>
        <taxon>Pseudomonadota</taxon>
        <taxon>Alphaproteobacteria</taxon>
        <taxon>Rhodospirillales</taxon>
        <taxon>Azospirillaceae</taxon>
        <taxon>Rhodocista</taxon>
    </lineage>
</organism>
<evidence type="ECO:0000313" key="8">
    <source>
        <dbReference type="EMBL" id="MFC7333703.1"/>
    </source>
</evidence>
<dbReference type="InterPro" id="IPR015797">
    <property type="entry name" value="NUDIX_hydrolase-like_dom_sf"/>
</dbReference>
<dbReference type="EC" id="3.6.1.22" evidence="2"/>
<gene>
    <name evidence="8" type="primary">nudC</name>
    <name evidence="8" type="ORF">ACFQPS_11055</name>
</gene>
<keyword evidence="3" id="KW-0479">Metal-binding</keyword>
<dbReference type="NCBIfam" id="NF001299">
    <property type="entry name" value="PRK00241.1"/>
    <property type="match status" value="1"/>
</dbReference>
<name>A0ABW2KX38_9PROT</name>
<dbReference type="Gene3D" id="3.90.79.10">
    <property type="entry name" value="Nucleoside Triphosphate Pyrophosphohydrolase"/>
    <property type="match status" value="1"/>
</dbReference>
<dbReference type="PROSITE" id="PS51462">
    <property type="entry name" value="NUDIX"/>
    <property type="match status" value="1"/>
</dbReference>
<dbReference type="EMBL" id="JBHTCM010000010">
    <property type="protein sequence ID" value="MFC7333703.1"/>
    <property type="molecule type" value="Genomic_DNA"/>
</dbReference>
<dbReference type="InterPro" id="IPR020084">
    <property type="entry name" value="NUDIX_hydrolase_CS"/>
</dbReference>
<evidence type="ECO:0000256" key="6">
    <source>
        <dbReference type="ARBA" id="ARBA00023027"/>
    </source>
</evidence>
<dbReference type="RefSeq" id="WP_377358950.1">
    <property type="nucleotide sequence ID" value="NZ_JBHTCM010000010.1"/>
</dbReference>
<evidence type="ECO:0000259" key="7">
    <source>
        <dbReference type="PROSITE" id="PS51462"/>
    </source>
</evidence>
<dbReference type="GO" id="GO:0016787">
    <property type="term" value="F:hydrolase activity"/>
    <property type="evidence" value="ECO:0007669"/>
    <property type="project" value="UniProtKB-KW"/>
</dbReference>
<dbReference type="Pfam" id="PF09296">
    <property type="entry name" value="NUDIX-like"/>
    <property type="match status" value="1"/>
</dbReference>
<keyword evidence="5" id="KW-0460">Magnesium</keyword>